<dbReference type="Pfam" id="PF01336">
    <property type="entry name" value="tRNA_anti-codon"/>
    <property type="match status" value="1"/>
</dbReference>
<dbReference type="Gene3D" id="3.30.1360.30">
    <property type="entry name" value="GAD-like domain"/>
    <property type="match status" value="1"/>
</dbReference>
<feature type="binding site" evidence="7">
    <location>
        <position position="228"/>
    </location>
    <ligand>
        <name>ATP</name>
        <dbReference type="ChEBI" id="CHEBI:30616"/>
    </ligand>
</feature>
<organism evidence="9 10">
    <name type="scientific">Campylobacter lari</name>
    <dbReference type="NCBI Taxonomy" id="201"/>
    <lineage>
        <taxon>Bacteria</taxon>
        <taxon>Pseudomonadati</taxon>
        <taxon>Campylobacterota</taxon>
        <taxon>Epsilonproteobacteria</taxon>
        <taxon>Campylobacterales</taxon>
        <taxon>Campylobacteraceae</taxon>
        <taxon>Campylobacter</taxon>
    </lineage>
</organism>
<feature type="region of interest" description="Aspartate" evidence="7">
    <location>
        <begin position="197"/>
        <end position="200"/>
    </location>
</feature>
<dbReference type="InterPro" id="IPR045864">
    <property type="entry name" value="aa-tRNA-synth_II/BPL/LPL"/>
</dbReference>
<dbReference type="CDD" id="cd04317">
    <property type="entry name" value="EcAspRS_like_N"/>
    <property type="match status" value="1"/>
</dbReference>
<name>A0A6L1L379_CAMLA</name>
<dbReference type="InterPro" id="IPR047089">
    <property type="entry name" value="Asp-tRNA-ligase_1_N"/>
</dbReference>
<evidence type="ECO:0000256" key="7">
    <source>
        <dbReference type="HAMAP-Rule" id="MF_00044"/>
    </source>
</evidence>
<dbReference type="PANTHER" id="PTHR22594:SF5">
    <property type="entry name" value="ASPARTATE--TRNA LIGASE, MITOCHONDRIAL"/>
    <property type="match status" value="1"/>
</dbReference>
<dbReference type="Pfam" id="PF02938">
    <property type="entry name" value="GAD"/>
    <property type="match status" value="1"/>
</dbReference>
<evidence type="ECO:0000256" key="4">
    <source>
        <dbReference type="ARBA" id="ARBA00022840"/>
    </source>
</evidence>
<dbReference type="InterPro" id="IPR029351">
    <property type="entry name" value="GAD_dom"/>
</dbReference>
<dbReference type="InterPro" id="IPR006195">
    <property type="entry name" value="aa-tRNA-synth_II"/>
</dbReference>
<feature type="binding site" evidence="7">
    <location>
        <position position="219"/>
    </location>
    <ligand>
        <name>L-aspartate</name>
        <dbReference type="ChEBI" id="CHEBI:29991"/>
    </ligand>
</feature>
<feature type="domain" description="Aminoacyl-transfer RNA synthetases class-II family profile" evidence="8">
    <location>
        <begin position="149"/>
        <end position="550"/>
    </location>
</feature>
<dbReference type="EMBL" id="AACKNS010000003">
    <property type="protein sequence ID" value="EAK9993966.1"/>
    <property type="molecule type" value="Genomic_DNA"/>
</dbReference>
<comment type="caution">
    <text evidence="9">The sequence shown here is derived from an EMBL/GenBank/DDBJ whole genome shotgun (WGS) entry which is preliminary data.</text>
</comment>
<feature type="binding site" evidence="7">
    <location>
        <begin position="219"/>
        <end position="221"/>
    </location>
    <ligand>
        <name>ATP</name>
        <dbReference type="ChEBI" id="CHEBI:30616"/>
    </ligand>
</feature>
<feature type="site" description="Important for tRNA non-discrimination" evidence="7">
    <location>
        <position position="30"/>
    </location>
</feature>
<evidence type="ECO:0000256" key="6">
    <source>
        <dbReference type="ARBA" id="ARBA00023146"/>
    </source>
</evidence>
<comment type="subunit">
    <text evidence="7">Homodimer.</text>
</comment>
<reference evidence="9 10" key="1">
    <citation type="submission" date="2018-05" db="EMBL/GenBank/DDBJ databases">
        <authorList>
            <consortium name="PulseNet: The National Subtyping Network for Foodborne Disease Surveillance"/>
            <person name="Tarr C.L."/>
            <person name="Trees E."/>
            <person name="Katz L.S."/>
            <person name="Carleton-Romer H.A."/>
            <person name="Stroika S."/>
            <person name="Kucerova Z."/>
            <person name="Roache K.F."/>
            <person name="Sabol A.L."/>
            <person name="Besser J."/>
            <person name="Gerner-Smidt P."/>
        </authorList>
    </citation>
    <scope>NUCLEOTIDE SEQUENCE [LARGE SCALE GENOMIC DNA]</scope>
    <source>
        <strain evidence="9 10">D5625</strain>
    </source>
</reference>
<dbReference type="InterPro" id="IPR004364">
    <property type="entry name" value="Aa-tRNA-synt_II"/>
</dbReference>
<dbReference type="GO" id="GO:0005737">
    <property type="term" value="C:cytoplasm"/>
    <property type="evidence" value="ECO:0007669"/>
    <property type="project" value="UniProtKB-SubCell"/>
</dbReference>
<dbReference type="PROSITE" id="PS50862">
    <property type="entry name" value="AA_TRNA_LIGASE_II"/>
    <property type="match status" value="1"/>
</dbReference>
<evidence type="ECO:0000256" key="5">
    <source>
        <dbReference type="ARBA" id="ARBA00022917"/>
    </source>
</evidence>
<feature type="binding site" evidence="7">
    <location>
        <position position="484"/>
    </location>
    <ligand>
        <name>L-aspartate</name>
        <dbReference type="ChEBI" id="CHEBI:29991"/>
    </ligand>
</feature>
<accession>A0A6L1L379</accession>
<dbReference type="GO" id="GO:0003676">
    <property type="term" value="F:nucleic acid binding"/>
    <property type="evidence" value="ECO:0007669"/>
    <property type="project" value="InterPro"/>
</dbReference>
<keyword evidence="4 7" id="KW-0067">ATP-binding</keyword>
<evidence type="ECO:0000313" key="10">
    <source>
        <dbReference type="Proteomes" id="UP000476009"/>
    </source>
</evidence>
<dbReference type="PANTHER" id="PTHR22594">
    <property type="entry name" value="ASPARTYL/LYSYL-TRNA SYNTHETASE"/>
    <property type="match status" value="1"/>
</dbReference>
<dbReference type="NCBIfam" id="NF001750">
    <property type="entry name" value="PRK00476.1"/>
    <property type="match status" value="1"/>
</dbReference>
<keyword evidence="2 7" id="KW-0436">Ligase</keyword>
<dbReference type="Gene3D" id="2.40.50.140">
    <property type="entry name" value="Nucleic acid-binding proteins"/>
    <property type="match status" value="1"/>
</dbReference>
<dbReference type="SUPFAM" id="SSF55261">
    <property type="entry name" value="GAD domain-like"/>
    <property type="match status" value="1"/>
</dbReference>
<dbReference type="Gene3D" id="3.30.930.10">
    <property type="entry name" value="Bira Bifunctional Protein, Domain 2"/>
    <property type="match status" value="1"/>
</dbReference>
<dbReference type="HAMAP" id="MF_00044">
    <property type="entry name" value="Asp_tRNA_synth_type1"/>
    <property type="match status" value="1"/>
</dbReference>
<feature type="binding site" evidence="7">
    <location>
        <position position="447"/>
    </location>
    <ligand>
        <name>L-aspartate</name>
        <dbReference type="ChEBI" id="CHEBI:29991"/>
    </ligand>
</feature>
<evidence type="ECO:0000256" key="1">
    <source>
        <dbReference type="ARBA" id="ARBA00006303"/>
    </source>
</evidence>
<evidence type="ECO:0000313" key="9">
    <source>
        <dbReference type="EMBL" id="EAK9993966.1"/>
    </source>
</evidence>
<dbReference type="Pfam" id="PF00152">
    <property type="entry name" value="tRNA-synt_2"/>
    <property type="match status" value="1"/>
</dbReference>
<dbReference type="InterPro" id="IPR004524">
    <property type="entry name" value="Asp-tRNA-ligase_1"/>
</dbReference>
<dbReference type="GO" id="GO:0004815">
    <property type="term" value="F:aspartate-tRNA ligase activity"/>
    <property type="evidence" value="ECO:0007669"/>
    <property type="project" value="UniProtKB-UniRule"/>
</dbReference>
<keyword evidence="6 7" id="KW-0030">Aminoacyl-tRNA synthetase</keyword>
<dbReference type="InterPro" id="IPR012340">
    <property type="entry name" value="NA-bd_OB-fold"/>
</dbReference>
<dbReference type="CDD" id="cd00777">
    <property type="entry name" value="AspRS_core"/>
    <property type="match status" value="1"/>
</dbReference>
<dbReference type="InterPro" id="IPR002312">
    <property type="entry name" value="Asp/Asn-tRNA-synth_IIb"/>
</dbReference>
<dbReference type="InterPro" id="IPR004365">
    <property type="entry name" value="NA-bd_OB_tRNA"/>
</dbReference>
<evidence type="ECO:0000259" key="8">
    <source>
        <dbReference type="PROSITE" id="PS50862"/>
    </source>
</evidence>
<gene>
    <name evidence="7 9" type="primary">aspS</name>
    <name evidence="9" type="ORF">A9458_03785</name>
</gene>
<feature type="site" description="Important for tRNA non-discrimination" evidence="7">
    <location>
        <position position="82"/>
    </location>
</feature>
<dbReference type="GO" id="GO:0050560">
    <property type="term" value="F:aspartate-tRNA(Asn) ligase activity"/>
    <property type="evidence" value="ECO:0007669"/>
    <property type="project" value="UniProtKB-EC"/>
</dbReference>
<dbReference type="NCBIfam" id="TIGR00459">
    <property type="entry name" value="aspS_bact"/>
    <property type="match status" value="1"/>
</dbReference>
<dbReference type="SUPFAM" id="SSF55681">
    <property type="entry name" value="Class II aaRS and biotin synthetases"/>
    <property type="match status" value="1"/>
</dbReference>
<comment type="function">
    <text evidence="7">Aspartyl-tRNA synthetase with relaxed tRNA specificity since it is able to aspartylate not only its cognate tRNA(Asp) but also tRNA(Asn). Reaction proceeds in two steps: L-aspartate is first activated by ATP to form Asp-AMP and then transferred to the acceptor end of tRNA(Asp/Asn).</text>
</comment>
<dbReference type="EC" id="6.1.1.23" evidence="7"/>
<dbReference type="InterPro" id="IPR004115">
    <property type="entry name" value="GAD-like_sf"/>
</dbReference>
<comment type="subcellular location">
    <subcellularLocation>
        <location evidence="7">Cytoplasm</location>
    </subcellularLocation>
</comment>
<keyword evidence="7" id="KW-0963">Cytoplasm</keyword>
<feature type="binding site" evidence="7">
    <location>
        <begin position="529"/>
        <end position="532"/>
    </location>
    <ligand>
        <name>ATP</name>
        <dbReference type="ChEBI" id="CHEBI:30616"/>
    </ligand>
</feature>
<comment type="similarity">
    <text evidence="1 7">Belongs to the class-II aminoacyl-tRNA synthetase family. Type 1 subfamily.</text>
</comment>
<feature type="binding site" evidence="7">
    <location>
        <position position="477"/>
    </location>
    <ligand>
        <name>ATP</name>
        <dbReference type="ChEBI" id="CHEBI:30616"/>
    </ligand>
</feature>
<keyword evidence="3 7" id="KW-0547">Nucleotide-binding</keyword>
<sequence>MRTHYNTELNIQNVGAEVTLCGWVNSYRDHGGVIFIDLRDRSGLIQLVCDPADNQEAHNIASSVRNEYVLIAQGKIRPRGEGLVNPKLKTGEIEVVINKLTIENESAVVPFAIGDESVNEELRLKYRFLDLRSKKLYDNFALRSTACIAARNSLSSMGFLEVETPILTKATPEGARDYLVPSRVHQGEFYALPQSPQLFKQLLMCSGFDRYFQIAKCFRDEDLRADRQPEFTQIDIEMSFCEQKDIIAMAENLLKDIFKACGKEISIPFRQMSYKEAMENYGSDKPDLRFDMKFIDVIDIFAKSNNEIFANIAKDTKKNRIKALRVPKGDTIFSKRQMQRFEEFVRKFGAAGLAFIQMKEDGPKGPLCKFFNEEDLNALIQRCELEVGDVVFFGAGAKKTVLDYMGRFRLFLADEMKIIDEDKLEFLWVIDFPMFEQNDDGSYSAMHHPFTMPKNIDEQDLEEINSIAHDVVLNGVELGGGSIRIHKSPIQQKVFKLLNIDEEEQRKKFGFLLDALSFGAPPHGGIAIGLDRLIMLLTKSSSIREVIAFPKTQRAQCLMTQAPSEVSNEQMRELGIRLRENTK</sequence>
<proteinExistence type="inferred from homology"/>
<feature type="binding site" evidence="7">
    <location>
        <position position="173"/>
    </location>
    <ligand>
        <name>L-aspartate</name>
        <dbReference type="ChEBI" id="CHEBI:29991"/>
    </ligand>
</feature>
<dbReference type="GO" id="GO:0006422">
    <property type="term" value="P:aspartyl-tRNA aminoacylation"/>
    <property type="evidence" value="ECO:0007669"/>
    <property type="project" value="UniProtKB-UniRule"/>
</dbReference>
<evidence type="ECO:0000256" key="3">
    <source>
        <dbReference type="ARBA" id="ARBA00022741"/>
    </source>
</evidence>
<dbReference type="Proteomes" id="UP000476009">
    <property type="component" value="Unassembled WGS sequence"/>
</dbReference>
<evidence type="ECO:0000256" key="2">
    <source>
        <dbReference type="ARBA" id="ARBA00022598"/>
    </source>
</evidence>
<dbReference type="InterPro" id="IPR047090">
    <property type="entry name" value="AspRS_core"/>
</dbReference>
<comment type="catalytic activity">
    <reaction evidence="7">
        <text>tRNA(Asx) + L-aspartate + ATP = L-aspartyl-tRNA(Asx) + AMP + diphosphate</text>
        <dbReference type="Rhea" id="RHEA:18349"/>
        <dbReference type="Rhea" id="RHEA-COMP:9710"/>
        <dbReference type="Rhea" id="RHEA-COMP:9711"/>
        <dbReference type="ChEBI" id="CHEBI:29991"/>
        <dbReference type="ChEBI" id="CHEBI:30616"/>
        <dbReference type="ChEBI" id="CHEBI:33019"/>
        <dbReference type="ChEBI" id="CHEBI:78442"/>
        <dbReference type="ChEBI" id="CHEBI:78516"/>
        <dbReference type="ChEBI" id="CHEBI:456215"/>
        <dbReference type="EC" id="6.1.1.23"/>
    </reaction>
</comment>
<dbReference type="SUPFAM" id="SSF50249">
    <property type="entry name" value="Nucleic acid-binding proteins"/>
    <property type="match status" value="1"/>
</dbReference>
<dbReference type="PRINTS" id="PR01042">
    <property type="entry name" value="TRNASYNTHASP"/>
</dbReference>
<dbReference type="AlphaFoldDB" id="A0A6L1L379"/>
<protein>
    <recommendedName>
        <fullName evidence="7">Aspartate--tRNA(Asp/Asn) ligase</fullName>
        <ecNumber evidence="7">6.1.1.23</ecNumber>
    </recommendedName>
    <alternativeName>
        <fullName evidence="7">Aspartyl-tRNA synthetase</fullName>
        <shortName evidence="7">AspRS</shortName>
    </alternativeName>
    <alternativeName>
        <fullName evidence="7">Non-discriminating aspartyl-tRNA synthetase</fullName>
        <shortName evidence="7">ND-AspRS</shortName>
    </alternativeName>
</protein>
<dbReference type="GO" id="GO:0005524">
    <property type="term" value="F:ATP binding"/>
    <property type="evidence" value="ECO:0007669"/>
    <property type="project" value="UniProtKB-UniRule"/>
</dbReference>
<keyword evidence="5 7" id="KW-0648">Protein biosynthesis</keyword>